<reference evidence="2" key="1">
    <citation type="submission" date="2023-05" db="EMBL/GenBank/DDBJ databases">
        <title>Cataloging the Phylogenetic Diversity of Human Bladder Bacteria.</title>
        <authorList>
            <person name="Du J."/>
        </authorList>
    </citation>
    <scope>NUCLEOTIDE SEQUENCE</scope>
    <source>
        <strain evidence="2">UMB9978</strain>
    </source>
</reference>
<comment type="caution">
    <text evidence="2">The sequence shown here is derived from an EMBL/GenBank/DDBJ whole genome shotgun (WGS) entry which is preliminary data.</text>
</comment>
<dbReference type="Gene3D" id="1.25.40.10">
    <property type="entry name" value="Tetratricopeptide repeat domain"/>
    <property type="match status" value="1"/>
</dbReference>
<feature type="compositionally biased region" description="Basic and acidic residues" evidence="1">
    <location>
        <begin position="392"/>
        <end position="402"/>
    </location>
</feature>
<gene>
    <name evidence="2" type="ORF">QP116_08505</name>
</gene>
<dbReference type="RefSeq" id="WP_143483886.1">
    <property type="nucleotide sequence ID" value="NZ_CALUAG010000048.1"/>
</dbReference>
<accession>A0AAP4C9A2</accession>
<sequence length="410" mass="46554">MADEQKRRSPRGAGQEHGKNHHNRGGHKRGHGASPRGERNRDGWKRGERGGRDERWNRGDRRRDDRPGRSEWKRDERDNRQDRSRGEWNRDEHGGRDERRGHGRPQGDDRRRDGQRRDGGRPDRRRDDRRNDRQRNDRQHNERNRPQGRRGGDIRAANRPDRERSPEIDPSVTGNELDKETLRELRFLDEKHRPWVAKHLVMAGALIDVDPELAFAHAEAASRRGGRVALVREAVGLTAYAAGKYSEALRELRTHRRISGIHDHIATIADCERALGRVDKALETLRSDEAKALKGQPRAEAAMVEAGILLDANKADEAIKALQIPTLDMNRAFIFSPRLFELYADALEATGQETESAAWRARIPVAMEALGLNDVEPEIVDLVEDEADAAEGEAKDEAKDVETSGEADTE</sequence>
<feature type="compositionally biased region" description="Basic residues" evidence="1">
    <location>
        <begin position="19"/>
        <end position="31"/>
    </location>
</feature>
<evidence type="ECO:0000256" key="1">
    <source>
        <dbReference type="SAM" id="MobiDB-lite"/>
    </source>
</evidence>
<evidence type="ECO:0008006" key="4">
    <source>
        <dbReference type="Google" id="ProtNLM"/>
    </source>
</evidence>
<evidence type="ECO:0000313" key="3">
    <source>
        <dbReference type="Proteomes" id="UP001240483"/>
    </source>
</evidence>
<feature type="region of interest" description="Disordered" evidence="1">
    <location>
        <begin position="385"/>
        <end position="410"/>
    </location>
</feature>
<evidence type="ECO:0000313" key="2">
    <source>
        <dbReference type="EMBL" id="MDK6275768.1"/>
    </source>
</evidence>
<dbReference type="InterPro" id="IPR011990">
    <property type="entry name" value="TPR-like_helical_dom_sf"/>
</dbReference>
<dbReference type="Proteomes" id="UP001240483">
    <property type="component" value="Unassembled WGS sequence"/>
</dbReference>
<name>A0AAP4C9A2_9MICC</name>
<dbReference type="AlphaFoldDB" id="A0AAP4C9A2"/>
<protein>
    <recommendedName>
        <fullName evidence="4">Tetratricopeptide repeat protein</fullName>
    </recommendedName>
</protein>
<feature type="compositionally biased region" description="Basic and acidic residues" evidence="1">
    <location>
        <begin position="36"/>
        <end position="167"/>
    </location>
</feature>
<organism evidence="2 3">
    <name type="scientific">Pseudoglutamicibacter cumminsii</name>
    <dbReference type="NCBI Taxonomy" id="156979"/>
    <lineage>
        <taxon>Bacteria</taxon>
        <taxon>Bacillati</taxon>
        <taxon>Actinomycetota</taxon>
        <taxon>Actinomycetes</taxon>
        <taxon>Micrococcales</taxon>
        <taxon>Micrococcaceae</taxon>
        <taxon>Pseudoglutamicibacter</taxon>
    </lineage>
</organism>
<proteinExistence type="predicted"/>
<feature type="region of interest" description="Disordered" evidence="1">
    <location>
        <begin position="1"/>
        <end position="176"/>
    </location>
</feature>
<dbReference type="EMBL" id="JASODW010000012">
    <property type="protein sequence ID" value="MDK6275768.1"/>
    <property type="molecule type" value="Genomic_DNA"/>
</dbReference>